<gene>
    <name evidence="3" type="ORF">RO3G_00004</name>
</gene>
<dbReference type="SMART" id="SM00248">
    <property type="entry name" value="ANK"/>
    <property type="match status" value="5"/>
</dbReference>
<name>I1BGH0_RHIO9</name>
<dbReference type="InterPro" id="IPR051248">
    <property type="entry name" value="UPF0507/Ank_repeat_27"/>
</dbReference>
<dbReference type="GO" id="GO:0000149">
    <property type="term" value="F:SNARE binding"/>
    <property type="evidence" value="ECO:0007669"/>
    <property type="project" value="TreeGrafter"/>
</dbReference>
<dbReference type="Pfam" id="PF02204">
    <property type="entry name" value="VPS9"/>
    <property type="match status" value="1"/>
</dbReference>
<dbReference type="Pfam" id="PF00023">
    <property type="entry name" value="Ank"/>
    <property type="match status" value="1"/>
</dbReference>
<dbReference type="SUPFAM" id="SSF109993">
    <property type="entry name" value="VPS9 domain"/>
    <property type="match status" value="1"/>
</dbReference>
<sequence>MKPLISLDLHIKIILVHSKNILKSMIGEYRYKNHVLQIIDILFTKFSEASSHCYSLKDLRSCMQDILESGYHFIESVCEDLIDKGLKIDDLCAAFESCFMEETYDVVFFKMTQLLLEEDQKLSSILDDLEYLDFSQISLPSYIKNERRQVQQATVLFEKIGSLRTPIEKLNCLLNTISELTRNESFMGTDAIVPLLLMTMIRSKLPHLIANLIYMKVSDRNETLWASIKANDLMSFEKYYCSLSFDPRDKEGNNALIMASLCGQTDILEYIIQQQGGVKATDVNDAGMTPLMCAIKSRSKSSISVLLQDPYVLSTIQITDNHGNSALMYACRTNDLLILKQLVSCCNCRQPLVMKNPLSGDTVLHLAASNHCSAKFMLYVLGLCQLDSKDLVHCKNNKGETFYHLCKNFDFLKYLYEQQRIDLHYILRDTDHLGRCPLMTWASSGRLDLIGLFADQLGNNEIQVADHQGRTIIHMIAIRLSRGILMEEKSLDFIIKTFRHLLHVQDWPEYNTALHLAVETVTPASVSTTISFIKAFQKYEGQLDLMNSHGERPIDVCRLSEIASVLDVDK</sequence>
<evidence type="ECO:0000313" key="4">
    <source>
        <dbReference type="Proteomes" id="UP000009138"/>
    </source>
</evidence>
<comment type="similarity">
    <text evidence="1">Belongs to the UPF0507 family.</text>
</comment>
<dbReference type="Gene3D" id="1.25.40.20">
    <property type="entry name" value="Ankyrin repeat-containing domain"/>
    <property type="match status" value="2"/>
</dbReference>
<dbReference type="GO" id="GO:0005085">
    <property type="term" value="F:guanyl-nucleotide exchange factor activity"/>
    <property type="evidence" value="ECO:0007669"/>
    <property type="project" value="TreeGrafter"/>
</dbReference>
<dbReference type="GO" id="GO:0005886">
    <property type="term" value="C:plasma membrane"/>
    <property type="evidence" value="ECO:0007669"/>
    <property type="project" value="TreeGrafter"/>
</dbReference>
<dbReference type="InParanoid" id="I1BGH0"/>
<dbReference type="AlphaFoldDB" id="I1BGH0"/>
<dbReference type="GO" id="GO:0097422">
    <property type="term" value="C:tubular endosome"/>
    <property type="evidence" value="ECO:0007669"/>
    <property type="project" value="TreeGrafter"/>
</dbReference>
<dbReference type="Gene3D" id="1.20.1050.80">
    <property type="entry name" value="VPS9 domain"/>
    <property type="match status" value="1"/>
</dbReference>
<dbReference type="Pfam" id="PF12796">
    <property type="entry name" value="Ank_2"/>
    <property type="match status" value="1"/>
</dbReference>
<reference evidence="3 4" key="1">
    <citation type="journal article" date="2009" name="PLoS Genet.">
        <title>Genomic analysis of the basal lineage fungus Rhizopus oryzae reveals a whole-genome duplication.</title>
        <authorList>
            <person name="Ma L.-J."/>
            <person name="Ibrahim A.S."/>
            <person name="Skory C."/>
            <person name="Grabherr M.G."/>
            <person name="Burger G."/>
            <person name="Butler M."/>
            <person name="Elias M."/>
            <person name="Idnurm A."/>
            <person name="Lang B.F."/>
            <person name="Sone T."/>
            <person name="Abe A."/>
            <person name="Calvo S.E."/>
            <person name="Corrochano L.M."/>
            <person name="Engels R."/>
            <person name="Fu J."/>
            <person name="Hansberg W."/>
            <person name="Kim J.-M."/>
            <person name="Kodira C.D."/>
            <person name="Koehrsen M.J."/>
            <person name="Liu B."/>
            <person name="Miranda-Saavedra D."/>
            <person name="O'Leary S."/>
            <person name="Ortiz-Castellanos L."/>
            <person name="Poulter R."/>
            <person name="Rodriguez-Romero J."/>
            <person name="Ruiz-Herrera J."/>
            <person name="Shen Y.-Q."/>
            <person name="Zeng Q."/>
            <person name="Galagan J."/>
            <person name="Birren B.W."/>
            <person name="Cuomo C.A."/>
            <person name="Wickes B.L."/>
        </authorList>
    </citation>
    <scope>NUCLEOTIDE SEQUENCE [LARGE SCALE GENOMIC DNA]</scope>
    <source>
        <strain evidence="4">RA 99-880 / ATCC MYA-4621 / FGSC 9543 / NRRL 43880</strain>
    </source>
</reference>
<dbReference type="InterPro" id="IPR036770">
    <property type="entry name" value="Ankyrin_rpt-contain_sf"/>
</dbReference>
<feature type="domain" description="VPS9" evidence="2">
    <location>
        <begin position="116"/>
        <end position="277"/>
    </location>
</feature>
<accession>I1BGH0</accession>
<dbReference type="GO" id="GO:0005769">
    <property type="term" value="C:early endosome"/>
    <property type="evidence" value="ECO:0007669"/>
    <property type="project" value="TreeGrafter"/>
</dbReference>
<keyword evidence="4" id="KW-1185">Reference proteome</keyword>
<evidence type="ECO:0000259" key="2">
    <source>
        <dbReference type="PROSITE" id="PS51205"/>
    </source>
</evidence>
<dbReference type="GO" id="GO:0005770">
    <property type="term" value="C:late endosome"/>
    <property type="evidence" value="ECO:0007669"/>
    <property type="project" value="TreeGrafter"/>
</dbReference>
<dbReference type="InterPro" id="IPR002110">
    <property type="entry name" value="Ankyrin_rpt"/>
</dbReference>
<dbReference type="SUPFAM" id="SSF48403">
    <property type="entry name" value="Ankyrin repeat"/>
    <property type="match status" value="1"/>
</dbReference>
<dbReference type="GO" id="GO:0045022">
    <property type="term" value="P:early endosome to late endosome transport"/>
    <property type="evidence" value="ECO:0007669"/>
    <property type="project" value="TreeGrafter"/>
</dbReference>
<dbReference type="GeneID" id="93606976"/>
<dbReference type="PROSITE" id="PS51205">
    <property type="entry name" value="VPS9"/>
    <property type="match status" value="1"/>
</dbReference>
<dbReference type="STRING" id="246409.I1BGH0"/>
<dbReference type="VEuPathDB" id="FungiDB:RO3G_00004"/>
<dbReference type="Proteomes" id="UP000009138">
    <property type="component" value="Unassembled WGS sequence"/>
</dbReference>
<dbReference type="PANTHER" id="PTHR24170:SF1">
    <property type="entry name" value="DOMAIN PROTEIN, PUTATIVE (AFU_ORTHOLOGUE AFUA_1G09870)-RELATED"/>
    <property type="match status" value="1"/>
</dbReference>
<evidence type="ECO:0000256" key="1">
    <source>
        <dbReference type="ARBA" id="ARBA00007428"/>
    </source>
</evidence>
<dbReference type="GO" id="GO:0030133">
    <property type="term" value="C:transport vesicle"/>
    <property type="evidence" value="ECO:0007669"/>
    <property type="project" value="TreeGrafter"/>
</dbReference>
<evidence type="ECO:0000313" key="3">
    <source>
        <dbReference type="EMBL" id="EIE75300.1"/>
    </source>
</evidence>
<protein>
    <recommendedName>
        <fullName evidence="2">VPS9 domain-containing protein</fullName>
    </recommendedName>
</protein>
<dbReference type="EMBL" id="CH476732">
    <property type="protein sequence ID" value="EIE75300.1"/>
    <property type="molecule type" value="Genomic_DNA"/>
</dbReference>
<proteinExistence type="inferred from homology"/>
<dbReference type="OrthoDB" id="7464126at2759"/>
<dbReference type="RefSeq" id="XP_067510696.1">
    <property type="nucleotide sequence ID" value="XM_067654595.1"/>
</dbReference>
<dbReference type="InterPro" id="IPR003123">
    <property type="entry name" value="VPS9"/>
</dbReference>
<dbReference type="InterPro" id="IPR037191">
    <property type="entry name" value="VPS9_dom_sf"/>
</dbReference>
<organism evidence="3 4">
    <name type="scientific">Rhizopus delemar (strain RA 99-880 / ATCC MYA-4621 / FGSC 9543 / NRRL 43880)</name>
    <name type="common">Mucormycosis agent</name>
    <name type="synonym">Rhizopus arrhizus var. delemar</name>
    <dbReference type="NCBI Taxonomy" id="246409"/>
    <lineage>
        <taxon>Eukaryota</taxon>
        <taxon>Fungi</taxon>
        <taxon>Fungi incertae sedis</taxon>
        <taxon>Mucoromycota</taxon>
        <taxon>Mucoromycotina</taxon>
        <taxon>Mucoromycetes</taxon>
        <taxon>Mucorales</taxon>
        <taxon>Mucorineae</taxon>
        <taxon>Rhizopodaceae</taxon>
        <taxon>Rhizopus</taxon>
    </lineage>
</organism>
<dbReference type="PANTHER" id="PTHR24170">
    <property type="entry name" value="ANKYRIN REPEAT DOMAIN-CONTAINING PROTEIN 27"/>
    <property type="match status" value="1"/>
</dbReference>